<name>A0A6I2RN96_FLAPL</name>
<dbReference type="AlphaFoldDB" id="A0A6I2RN96"/>
<dbReference type="EMBL" id="JAQLWV010000040">
    <property type="protein sequence ID" value="MDB7935243.1"/>
    <property type="molecule type" value="Genomic_DNA"/>
</dbReference>
<dbReference type="Proteomes" id="UP001211173">
    <property type="component" value="Unassembled WGS sequence"/>
</dbReference>
<protein>
    <submittedName>
        <fullName evidence="2">Uncharacterized protein</fullName>
    </submittedName>
</protein>
<accession>A0A6I2RN96</accession>
<evidence type="ECO:0000313" key="3">
    <source>
        <dbReference type="Proteomes" id="UP000429811"/>
    </source>
</evidence>
<dbReference type="EMBL" id="WKPO01000037">
    <property type="protein sequence ID" value="MSB50607.1"/>
    <property type="molecule type" value="Genomic_DNA"/>
</dbReference>
<dbReference type="RefSeq" id="WP_138308603.1">
    <property type="nucleotide sequence ID" value="NZ_CP095094.1"/>
</dbReference>
<evidence type="ECO:0000313" key="2">
    <source>
        <dbReference type="EMBL" id="MSB50607.1"/>
    </source>
</evidence>
<sequence>MVGTWEVRNHIPESRRLAQYVHPGKFVAGKRVTPEALARQYRLAQDYPFVYTRGLRPKKSPQIEGR</sequence>
<comment type="caution">
    <text evidence="2">The sequence shown here is derived from an EMBL/GenBank/DDBJ whole genome shotgun (WGS) entry which is preliminary data.</text>
</comment>
<evidence type="ECO:0000313" key="1">
    <source>
        <dbReference type="EMBL" id="MDB7935243.1"/>
    </source>
</evidence>
<gene>
    <name evidence="2" type="ORF">GKE90_18235</name>
    <name evidence="1" type="ORF">PNE06_19340</name>
</gene>
<proteinExistence type="predicted"/>
<reference evidence="1" key="2">
    <citation type="submission" date="2023-01" db="EMBL/GenBank/DDBJ databases">
        <title>Human gut microbiome strain richness.</title>
        <authorList>
            <person name="Chen-Liaw A."/>
        </authorList>
    </citation>
    <scope>NUCLEOTIDE SEQUENCE</scope>
    <source>
        <strain evidence="1">1001287st1_F4_1001285I_161205</strain>
    </source>
</reference>
<organism evidence="2 3">
    <name type="scientific">Flavonifractor plautii</name>
    <name type="common">Fusobacterium plautii</name>
    <dbReference type="NCBI Taxonomy" id="292800"/>
    <lineage>
        <taxon>Bacteria</taxon>
        <taxon>Bacillati</taxon>
        <taxon>Bacillota</taxon>
        <taxon>Clostridia</taxon>
        <taxon>Eubacteriales</taxon>
        <taxon>Oscillospiraceae</taxon>
        <taxon>Flavonifractor</taxon>
    </lineage>
</organism>
<reference evidence="2 3" key="1">
    <citation type="journal article" date="2019" name="Nat. Med.">
        <title>A library of human gut bacterial isolates paired with longitudinal multiomics data enables mechanistic microbiome research.</title>
        <authorList>
            <person name="Poyet M."/>
            <person name="Groussin M."/>
            <person name="Gibbons S.M."/>
            <person name="Avila-Pacheco J."/>
            <person name="Jiang X."/>
            <person name="Kearney S.M."/>
            <person name="Perrotta A.R."/>
            <person name="Berdy B."/>
            <person name="Zhao S."/>
            <person name="Lieberman T.D."/>
            <person name="Swanson P.K."/>
            <person name="Smith M."/>
            <person name="Roesemann S."/>
            <person name="Alexander J.E."/>
            <person name="Rich S.A."/>
            <person name="Livny J."/>
            <person name="Vlamakis H."/>
            <person name="Clish C."/>
            <person name="Bullock K."/>
            <person name="Deik A."/>
            <person name="Scott J."/>
            <person name="Pierce K.A."/>
            <person name="Xavier R.J."/>
            <person name="Alm E.J."/>
        </authorList>
    </citation>
    <scope>NUCLEOTIDE SEQUENCE [LARGE SCALE GENOMIC DNA]</scope>
    <source>
        <strain evidence="2 3">BIOML-A5</strain>
    </source>
</reference>
<dbReference type="Proteomes" id="UP000429811">
    <property type="component" value="Unassembled WGS sequence"/>
</dbReference>